<proteinExistence type="predicted"/>
<feature type="compositionally biased region" description="Basic and acidic residues" evidence="1">
    <location>
        <begin position="1"/>
        <end position="27"/>
    </location>
</feature>
<organism evidence="2 3">
    <name type="scientific">Bradyrhizobium yuanmingense</name>
    <dbReference type="NCBI Taxonomy" id="108015"/>
    <lineage>
        <taxon>Bacteria</taxon>
        <taxon>Pseudomonadati</taxon>
        <taxon>Pseudomonadota</taxon>
        <taxon>Alphaproteobacteria</taxon>
        <taxon>Hyphomicrobiales</taxon>
        <taxon>Nitrobacteraceae</taxon>
        <taxon>Bradyrhizobium</taxon>
    </lineage>
</organism>
<dbReference type="EMBL" id="LJYF01000031">
    <property type="protein sequence ID" value="KRP92073.1"/>
    <property type="molecule type" value="Genomic_DNA"/>
</dbReference>
<comment type="caution">
    <text evidence="2">The sequence shown here is derived from an EMBL/GenBank/DDBJ whole genome shotgun (WGS) entry which is preliminary data.</text>
</comment>
<dbReference type="OrthoDB" id="7996844at2"/>
<sequence>MQGKKTHEQQVRILERKPDVPDARELEQAAGHNPQDTRVHRANPEARHSEFPVSRGGLNQESDHNKHNDPGQSGHKPPKPTTAQQKH</sequence>
<evidence type="ECO:0000256" key="1">
    <source>
        <dbReference type="SAM" id="MobiDB-lite"/>
    </source>
</evidence>
<dbReference type="STRING" id="108015.GA0061099_1004255"/>
<protein>
    <submittedName>
        <fullName evidence="2">Uncharacterized protein</fullName>
    </submittedName>
</protein>
<feature type="compositionally biased region" description="Basic and acidic residues" evidence="1">
    <location>
        <begin position="35"/>
        <end position="50"/>
    </location>
</feature>
<feature type="region of interest" description="Disordered" evidence="1">
    <location>
        <begin position="1"/>
        <end position="87"/>
    </location>
</feature>
<evidence type="ECO:0000313" key="2">
    <source>
        <dbReference type="EMBL" id="KRP92073.1"/>
    </source>
</evidence>
<gene>
    <name evidence="2" type="ORF">AOQ72_28070</name>
</gene>
<dbReference type="Proteomes" id="UP000051380">
    <property type="component" value="Unassembled WGS sequence"/>
</dbReference>
<dbReference type="GeneID" id="93176678"/>
<dbReference type="RefSeq" id="WP_036001319.1">
    <property type="nucleotide sequence ID" value="NZ_CP104173.1"/>
</dbReference>
<evidence type="ECO:0000313" key="3">
    <source>
        <dbReference type="Proteomes" id="UP000051380"/>
    </source>
</evidence>
<dbReference type="AlphaFoldDB" id="A0A0R3C2R2"/>
<reference evidence="2 3" key="1">
    <citation type="submission" date="2015-09" db="EMBL/GenBank/DDBJ databases">
        <title>Draft Genome Sequence of the Strain BR 3267 (Bradyrhizobium yuanmingense) recommended as inoculant for cowpea in Brazil.</title>
        <authorList>
            <person name="Simoes-Araujo J.L."/>
            <person name="Zilli J.E."/>
        </authorList>
    </citation>
    <scope>NUCLEOTIDE SEQUENCE [LARGE SCALE GENOMIC DNA]</scope>
    <source>
        <strain evidence="2 3">BR3267</strain>
    </source>
</reference>
<accession>A0A0R3C2R2</accession>
<name>A0A0R3C2R2_9BRAD</name>